<dbReference type="Pfam" id="PF13839">
    <property type="entry name" value="PC-Esterase"/>
    <property type="match status" value="1"/>
</dbReference>
<evidence type="ECO:0000313" key="3">
    <source>
        <dbReference type="EMBL" id="EJK75896.1"/>
    </source>
</evidence>
<accession>K0TM53</accession>
<dbReference type="EMBL" id="AGNL01002664">
    <property type="protein sequence ID" value="EJK75896.1"/>
    <property type="molecule type" value="Genomic_DNA"/>
</dbReference>
<evidence type="ECO:0000259" key="2">
    <source>
        <dbReference type="Pfam" id="PF13839"/>
    </source>
</evidence>
<name>K0TM53_THAOC</name>
<proteinExistence type="inferred from homology"/>
<evidence type="ECO:0000256" key="1">
    <source>
        <dbReference type="ARBA" id="ARBA00007727"/>
    </source>
</evidence>
<reference evidence="3 4" key="1">
    <citation type="journal article" date="2012" name="Genome Biol.">
        <title>Genome and low-iron response of an oceanic diatom adapted to chronic iron limitation.</title>
        <authorList>
            <person name="Lommer M."/>
            <person name="Specht M."/>
            <person name="Roy A.S."/>
            <person name="Kraemer L."/>
            <person name="Andreson R."/>
            <person name="Gutowska M.A."/>
            <person name="Wolf J."/>
            <person name="Bergner S.V."/>
            <person name="Schilhabel M.B."/>
            <person name="Klostermeier U.C."/>
            <person name="Beiko R.G."/>
            <person name="Rosenstiel P."/>
            <person name="Hippler M."/>
            <person name="Laroche J."/>
        </authorList>
    </citation>
    <scope>NUCLEOTIDE SEQUENCE [LARGE SCALE GENOMIC DNA]</scope>
    <source>
        <strain evidence="3 4">CCMP1005</strain>
    </source>
</reference>
<dbReference type="PANTHER" id="PTHR32285">
    <property type="entry name" value="PROTEIN TRICHOME BIREFRINGENCE-LIKE 9-RELATED"/>
    <property type="match status" value="1"/>
</dbReference>
<feature type="domain" description="Trichome birefringence-like C-terminal" evidence="2">
    <location>
        <begin position="291"/>
        <end position="384"/>
    </location>
</feature>
<comment type="similarity">
    <text evidence="1">Belongs to the PC-esterase family. TBL subfamily.</text>
</comment>
<sequence>MKPKTSCPSCLILLTFALFSTIFAVTLLARRYAHDDTRKTTVAERRRLLRLTDPKSVTSKDLSEVAWRQVAPSQQISCNLDGTSCLDPIGIVGEWVHLPDRTFAAPVCCDLRTELRKSPDVCGTEEGNRKFYSGFPSYPQQTDGNGCRCEEMNFTDDYEWRSPHLPQTFNPVDTCRLLGNRTAMFVGDSTMAQTATTLMNSLLPGKCQMQVMFAESDTLVGRSFGVLNRGKTWKDWVNEVMPDITVVTVGAHVSSEDALYLGLVDEVLSGMIEMQSRHPRMKFVWRTQTPGGCTNEIISPRDVNVAAQYSTEHFRGLYNYETFYRRDLLLLDRLNRAKIPYLDMRMLYSRSDAHVSVFPGGPVRGDCIHWCSPGPLDVIGRLFHQLLNEEL</sequence>
<dbReference type="GO" id="GO:0016413">
    <property type="term" value="F:O-acetyltransferase activity"/>
    <property type="evidence" value="ECO:0007669"/>
    <property type="project" value="InterPro"/>
</dbReference>
<evidence type="ECO:0000313" key="4">
    <source>
        <dbReference type="Proteomes" id="UP000266841"/>
    </source>
</evidence>
<comment type="caution">
    <text evidence="3">The sequence shown here is derived from an EMBL/GenBank/DDBJ whole genome shotgun (WGS) entry which is preliminary data.</text>
</comment>
<dbReference type="AlphaFoldDB" id="K0TM53"/>
<gene>
    <name evidence="3" type="ORF">THAOC_02366</name>
</gene>
<dbReference type="InterPro" id="IPR026057">
    <property type="entry name" value="TBL_C"/>
</dbReference>
<protein>
    <recommendedName>
        <fullName evidence="2">Trichome birefringence-like C-terminal domain-containing protein</fullName>
    </recommendedName>
</protein>
<dbReference type="Proteomes" id="UP000266841">
    <property type="component" value="Unassembled WGS sequence"/>
</dbReference>
<dbReference type="OrthoDB" id="630188at2759"/>
<dbReference type="InterPro" id="IPR029962">
    <property type="entry name" value="TBL"/>
</dbReference>
<organism evidence="3 4">
    <name type="scientific">Thalassiosira oceanica</name>
    <name type="common">Marine diatom</name>
    <dbReference type="NCBI Taxonomy" id="159749"/>
    <lineage>
        <taxon>Eukaryota</taxon>
        <taxon>Sar</taxon>
        <taxon>Stramenopiles</taxon>
        <taxon>Ochrophyta</taxon>
        <taxon>Bacillariophyta</taxon>
        <taxon>Coscinodiscophyceae</taxon>
        <taxon>Thalassiosirophycidae</taxon>
        <taxon>Thalassiosirales</taxon>
        <taxon>Thalassiosiraceae</taxon>
        <taxon>Thalassiosira</taxon>
    </lineage>
</organism>
<keyword evidence="4" id="KW-1185">Reference proteome</keyword>
<dbReference type="PANTHER" id="PTHR32285:SF48">
    <property type="entry name" value="PROTEIN TRICHOME BIREFRINGENCE-LIKE 19"/>
    <property type="match status" value="1"/>
</dbReference>